<proteinExistence type="predicted"/>
<keyword evidence="1" id="KW-0732">Signal</keyword>
<keyword evidence="2" id="KW-0677">Repeat</keyword>
<comment type="caution">
    <text evidence="5">The sequence shown here is derived from an EMBL/GenBank/DDBJ whole genome shotgun (WGS) entry which is preliminary data.</text>
</comment>
<dbReference type="OrthoDB" id="604162at2"/>
<keyword evidence="6" id="KW-1185">Reference proteome</keyword>
<dbReference type="InterPro" id="IPR003644">
    <property type="entry name" value="Calx_beta"/>
</dbReference>
<dbReference type="EMBL" id="SOML01000006">
    <property type="protein sequence ID" value="TFD96226.1"/>
    <property type="molecule type" value="Genomic_DNA"/>
</dbReference>
<dbReference type="GO" id="GO:0016020">
    <property type="term" value="C:membrane"/>
    <property type="evidence" value="ECO:0007669"/>
    <property type="project" value="InterPro"/>
</dbReference>
<dbReference type="AlphaFoldDB" id="A0A4Y8L6V0"/>
<evidence type="ECO:0000256" key="2">
    <source>
        <dbReference type="ARBA" id="ARBA00022737"/>
    </source>
</evidence>
<evidence type="ECO:0000313" key="6">
    <source>
        <dbReference type="Proteomes" id="UP000297861"/>
    </source>
</evidence>
<dbReference type="Proteomes" id="UP000297861">
    <property type="component" value="Unassembled WGS sequence"/>
</dbReference>
<accession>A0A4Y8L6V0</accession>
<gene>
    <name evidence="5" type="ORF">E2605_11585</name>
</gene>
<dbReference type="Gene3D" id="2.60.40.2030">
    <property type="match status" value="1"/>
</dbReference>
<evidence type="ECO:0000256" key="1">
    <source>
        <dbReference type="ARBA" id="ARBA00022729"/>
    </source>
</evidence>
<evidence type="ECO:0000256" key="3">
    <source>
        <dbReference type="ARBA" id="ARBA00022837"/>
    </source>
</evidence>
<organism evidence="5 6">
    <name type="scientific">Dysgonomonas capnocytophagoides</name>
    <dbReference type="NCBI Taxonomy" id="45254"/>
    <lineage>
        <taxon>Bacteria</taxon>
        <taxon>Pseudomonadati</taxon>
        <taxon>Bacteroidota</taxon>
        <taxon>Bacteroidia</taxon>
        <taxon>Bacteroidales</taxon>
        <taxon>Dysgonomonadaceae</taxon>
        <taxon>Dysgonomonas</taxon>
    </lineage>
</organism>
<evidence type="ECO:0000259" key="4">
    <source>
        <dbReference type="Pfam" id="PF03160"/>
    </source>
</evidence>
<sequence length="819" mass="88412">MQFKSSLYVGLVMLVLAFFGLPVKVKGQYMPVVYDRTYGDGIPYQHTCPVSNGEVALVANNDGVLTVSWIKRDGEVQASHSFPKGFVSVNNVYHVGEQKLLIIGQSYDSSPKRKDKNLYGRFVVTDKSGVILTDVCVGEAGSELFCGQRLPDGSFVVGGYESRSGNVRAGMLSKVDATGKVIYKYVSDEGGPCIGFDVLGSVREYVHAAFTGEDGTASVIVRLDSNGKTVFVTKLPEPEFQIMKMVTASDDHIFLIGNSALAGGRVIKLRPEGDIIFSKEIIPAAQGVSLEYLSLAKNGNVLVGGNGGGKCYYSLLRNDGTDLQRYVTSGTVSGMGMNAESGESVIVGFDTERSRGMITGLSKDGRQIYQKATDGNFDQVHMSTAGIFLAGNSTGRVCMLSNSGDLLFDRYAIEDDKKMFDEIVFTENGDILFKGMKNRLIKLGHGIYVSDVKINKPVNGYTTAVFTVTLTGYPVTNQGAPIPVRVEYFTKDGTANQVDNYTSVKGSLSFVPSNDGTARYMIKQDVEVPVKANNLMEGRKMFELCLANVEQSYLVKSAGVGDIEDQEVLVKMINTQDGLEGMHDVVYELGIFKTNGEKLINATGSDIVIEGVYGKGTADNHDFDMGVSPRLVVGRGASNGKFNVKTFSDTRYELPKKVVVDFNKIYAINDARINFESTNLSCIGTIIDQPAMVNIASLGDHGRMNNIVSGFFKVSLVRASDGALLTNATGGDIKVSCSVLPQTTAEEGKDFAFTNRHDLRIWGDGNRSAVNLNGIILFNQEKAGNKKLVVGIDSVSKPDNAPDILISTTEASAGFAITE</sequence>
<feature type="domain" description="Calx-beta" evidence="4">
    <location>
        <begin position="483"/>
        <end position="550"/>
    </location>
</feature>
<dbReference type="STRING" id="1121485.GCA_000426485_00663"/>
<dbReference type="GO" id="GO:0007154">
    <property type="term" value="P:cell communication"/>
    <property type="evidence" value="ECO:0007669"/>
    <property type="project" value="InterPro"/>
</dbReference>
<evidence type="ECO:0000313" key="5">
    <source>
        <dbReference type="EMBL" id="TFD96226.1"/>
    </source>
</evidence>
<dbReference type="Pfam" id="PF03160">
    <property type="entry name" value="Calx-beta"/>
    <property type="match status" value="1"/>
</dbReference>
<name>A0A4Y8L6V0_9BACT</name>
<dbReference type="InterPro" id="IPR038081">
    <property type="entry name" value="CalX-like_sf"/>
</dbReference>
<dbReference type="SUPFAM" id="SSF141072">
    <property type="entry name" value="CalX-like"/>
    <property type="match status" value="1"/>
</dbReference>
<dbReference type="RefSeq" id="WP_026627912.1">
    <property type="nucleotide sequence ID" value="NZ_JAWZLG010000015.1"/>
</dbReference>
<reference evidence="5 6" key="1">
    <citation type="submission" date="2019-03" db="EMBL/GenBank/DDBJ databases">
        <title>San Antonio Military Medical Center submission to MRSN (WRAIR), pending publication.</title>
        <authorList>
            <person name="Blyth D.M."/>
            <person name="Mccarthy S.L."/>
            <person name="Schall S.E."/>
            <person name="Stam J.A."/>
            <person name="Ong A.C."/>
            <person name="Mcgann P.T."/>
        </authorList>
    </citation>
    <scope>NUCLEOTIDE SEQUENCE [LARGE SCALE GENOMIC DNA]</scope>
    <source>
        <strain evidence="5 6">MRSN571793</strain>
    </source>
</reference>
<protein>
    <recommendedName>
        <fullName evidence="4">Calx-beta domain-containing protein</fullName>
    </recommendedName>
</protein>
<keyword evidence="3" id="KW-0106">Calcium</keyword>
<dbReference type="SUPFAM" id="SSF63829">
    <property type="entry name" value="Calcium-dependent phosphotriesterase"/>
    <property type="match status" value="1"/>
</dbReference>